<evidence type="ECO:0008006" key="9">
    <source>
        <dbReference type="Google" id="ProtNLM"/>
    </source>
</evidence>
<sequence length="185" mass="19411">MSRSAGSSRRLHTMWTSFAAGYHRRSSAVLRISVGILFLWFGGLKFTPAMSPAEDIAVHAMSVMTFHAVPPDVSRPLLATMEVAIGLGLVTGVLLRLALAVFFVHMLGVFSTLVLLPDDAWSTVPLVPTMEGQYIIKNIVLIAACLAVATTSAASAAGPVPTITPAPTQEPGTEEAPLTAGTAAR</sequence>
<comment type="subcellular location">
    <subcellularLocation>
        <location evidence="1">Membrane</location>
        <topology evidence="1">Multi-pass membrane protein</topology>
    </subcellularLocation>
</comment>
<keyword evidence="4 6" id="KW-0472">Membrane</keyword>
<evidence type="ECO:0000256" key="2">
    <source>
        <dbReference type="ARBA" id="ARBA00022692"/>
    </source>
</evidence>
<name>A0ABX7U0I5_STRCY</name>
<accession>A0ABX7U0I5</accession>
<organism evidence="7 8">
    <name type="scientific">Streptomyces cyanogenus</name>
    <dbReference type="NCBI Taxonomy" id="80860"/>
    <lineage>
        <taxon>Bacteria</taxon>
        <taxon>Bacillati</taxon>
        <taxon>Actinomycetota</taxon>
        <taxon>Actinomycetes</taxon>
        <taxon>Kitasatosporales</taxon>
        <taxon>Streptomycetaceae</taxon>
        <taxon>Streptomyces</taxon>
    </lineage>
</organism>
<feature type="region of interest" description="Disordered" evidence="5">
    <location>
        <begin position="159"/>
        <end position="185"/>
    </location>
</feature>
<keyword evidence="8" id="KW-1185">Reference proteome</keyword>
<protein>
    <recommendedName>
        <fullName evidence="9">DoxX family membrane protein</fullName>
    </recommendedName>
</protein>
<dbReference type="InterPro" id="IPR032808">
    <property type="entry name" value="DoxX"/>
</dbReference>
<keyword evidence="3 6" id="KW-1133">Transmembrane helix</keyword>
<dbReference type="Proteomes" id="UP000663908">
    <property type="component" value="Chromosome"/>
</dbReference>
<feature type="transmembrane region" description="Helical" evidence="6">
    <location>
        <begin position="85"/>
        <end position="114"/>
    </location>
</feature>
<gene>
    <name evidence="7" type="ORF">S1361_30020</name>
</gene>
<feature type="transmembrane region" description="Helical" evidence="6">
    <location>
        <begin position="28"/>
        <end position="44"/>
    </location>
</feature>
<evidence type="ECO:0000313" key="8">
    <source>
        <dbReference type="Proteomes" id="UP000663908"/>
    </source>
</evidence>
<evidence type="ECO:0000313" key="7">
    <source>
        <dbReference type="EMBL" id="QTE01604.1"/>
    </source>
</evidence>
<keyword evidence="2 6" id="KW-0812">Transmembrane</keyword>
<evidence type="ECO:0000256" key="5">
    <source>
        <dbReference type="SAM" id="MobiDB-lite"/>
    </source>
</evidence>
<dbReference type="EMBL" id="CP071839">
    <property type="protein sequence ID" value="QTE01604.1"/>
    <property type="molecule type" value="Genomic_DNA"/>
</dbReference>
<evidence type="ECO:0000256" key="4">
    <source>
        <dbReference type="ARBA" id="ARBA00023136"/>
    </source>
</evidence>
<feature type="transmembrane region" description="Helical" evidence="6">
    <location>
        <begin position="134"/>
        <end position="154"/>
    </location>
</feature>
<dbReference type="Pfam" id="PF07681">
    <property type="entry name" value="DoxX"/>
    <property type="match status" value="1"/>
</dbReference>
<reference evidence="7 8" key="1">
    <citation type="submission" date="2021-03" db="EMBL/GenBank/DDBJ databases">
        <title>Complete genome sequence of Streptomyces cyanogenus S136, producer of anticancer angucycline landomycin A.</title>
        <authorList>
            <person name="Hrab P."/>
            <person name="Ruckert C."/>
            <person name="Busche T."/>
            <person name="Ostash I."/>
            <person name="Kalinowski J."/>
            <person name="Fedorenko V."/>
            <person name="Yushchuk O."/>
            <person name="Ostash B."/>
        </authorList>
    </citation>
    <scope>NUCLEOTIDE SEQUENCE [LARGE SCALE GENOMIC DNA]</scope>
    <source>
        <strain evidence="7 8">S136</strain>
    </source>
</reference>
<evidence type="ECO:0000256" key="6">
    <source>
        <dbReference type="SAM" id="Phobius"/>
    </source>
</evidence>
<proteinExistence type="predicted"/>
<evidence type="ECO:0000256" key="3">
    <source>
        <dbReference type="ARBA" id="ARBA00022989"/>
    </source>
</evidence>
<evidence type="ECO:0000256" key="1">
    <source>
        <dbReference type="ARBA" id="ARBA00004141"/>
    </source>
</evidence>